<evidence type="ECO:0000256" key="1">
    <source>
        <dbReference type="SAM" id="MobiDB-lite"/>
    </source>
</evidence>
<comment type="caution">
    <text evidence="3">The sequence shown here is derived from an EMBL/GenBank/DDBJ whole genome shotgun (WGS) entry which is preliminary data.</text>
</comment>
<dbReference type="GeneID" id="87885716"/>
<dbReference type="Proteomes" id="UP001273166">
    <property type="component" value="Unassembled WGS sequence"/>
</dbReference>
<organism evidence="3 4">
    <name type="scientific">Chaetomium strumarium</name>
    <dbReference type="NCBI Taxonomy" id="1170767"/>
    <lineage>
        <taxon>Eukaryota</taxon>
        <taxon>Fungi</taxon>
        <taxon>Dikarya</taxon>
        <taxon>Ascomycota</taxon>
        <taxon>Pezizomycotina</taxon>
        <taxon>Sordariomycetes</taxon>
        <taxon>Sordariomycetidae</taxon>
        <taxon>Sordariales</taxon>
        <taxon>Chaetomiaceae</taxon>
        <taxon>Chaetomium</taxon>
    </lineage>
</organism>
<evidence type="ECO:0000313" key="4">
    <source>
        <dbReference type="Proteomes" id="UP001273166"/>
    </source>
</evidence>
<protein>
    <submittedName>
        <fullName evidence="3">Uncharacterized protein</fullName>
    </submittedName>
</protein>
<evidence type="ECO:0000313" key="3">
    <source>
        <dbReference type="EMBL" id="KAK3307343.1"/>
    </source>
</evidence>
<proteinExistence type="predicted"/>
<feature type="signal peptide" evidence="2">
    <location>
        <begin position="1"/>
        <end position="17"/>
    </location>
</feature>
<keyword evidence="2" id="KW-0732">Signal</keyword>
<dbReference type="AlphaFoldDB" id="A0AAJ0GWD1"/>
<reference evidence="3" key="1">
    <citation type="journal article" date="2023" name="Mol. Phylogenet. Evol.">
        <title>Genome-scale phylogeny and comparative genomics of the fungal order Sordariales.</title>
        <authorList>
            <person name="Hensen N."/>
            <person name="Bonometti L."/>
            <person name="Westerberg I."/>
            <person name="Brannstrom I.O."/>
            <person name="Guillou S."/>
            <person name="Cros-Aarteil S."/>
            <person name="Calhoun S."/>
            <person name="Haridas S."/>
            <person name="Kuo A."/>
            <person name="Mondo S."/>
            <person name="Pangilinan J."/>
            <person name="Riley R."/>
            <person name="LaButti K."/>
            <person name="Andreopoulos B."/>
            <person name="Lipzen A."/>
            <person name="Chen C."/>
            <person name="Yan M."/>
            <person name="Daum C."/>
            <person name="Ng V."/>
            <person name="Clum A."/>
            <person name="Steindorff A."/>
            <person name="Ohm R.A."/>
            <person name="Martin F."/>
            <person name="Silar P."/>
            <person name="Natvig D.O."/>
            <person name="Lalanne C."/>
            <person name="Gautier V."/>
            <person name="Ament-Velasquez S.L."/>
            <person name="Kruys A."/>
            <person name="Hutchinson M.I."/>
            <person name="Powell A.J."/>
            <person name="Barry K."/>
            <person name="Miller A.N."/>
            <person name="Grigoriev I.V."/>
            <person name="Debuchy R."/>
            <person name="Gladieux P."/>
            <person name="Hiltunen Thoren M."/>
            <person name="Johannesson H."/>
        </authorList>
    </citation>
    <scope>NUCLEOTIDE SEQUENCE</scope>
    <source>
        <strain evidence="3">CBS 333.67</strain>
    </source>
</reference>
<name>A0AAJ0GWD1_9PEZI</name>
<keyword evidence="4" id="KW-1185">Reference proteome</keyword>
<feature type="chain" id="PRO_5042514073" evidence="2">
    <location>
        <begin position="18"/>
        <end position="131"/>
    </location>
</feature>
<dbReference type="RefSeq" id="XP_062723123.1">
    <property type="nucleotide sequence ID" value="XM_062866887.1"/>
</dbReference>
<gene>
    <name evidence="3" type="ORF">B0T15DRAFT_492826</name>
</gene>
<feature type="region of interest" description="Disordered" evidence="1">
    <location>
        <begin position="108"/>
        <end position="131"/>
    </location>
</feature>
<dbReference type="EMBL" id="JAUDZG010000003">
    <property type="protein sequence ID" value="KAK3307343.1"/>
    <property type="molecule type" value="Genomic_DNA"/>
</dbReference>
<accession>A0AAJ0GWD1</accession>
<sequence length="131" mass="13998">MPTKSFIFIALVTLGQARFGQEGLVQEMIQALRNFGPPSAGAAALVAAEKNFNPFAQSIPTLCSDASLPPRRSSAALSLSSILPWAGRMFRTPIRRNQGFENFTAEALETKESRSPAPRTTVTPSDVCGTG</sequence>
<evidence type="ECO:0000256" key="2">
    <source>
        <dbReference type="SAM" id="SignalP"/>
    </source>
</evidence>
<reference evidence="3" key="2">
    <citation type="submission" date="2023-06" db="EMBL/GenBank/DDBJ databases">
        <authorList>
            <consortium name="Lawrence Berkeley National Laboratory"/>
            <person name="Mondo S.J."/>
            <person name="Hensen N."/>
            <person name="Bonometti L."/>
            <person name="Westerberg I."/>
            <person name="Brannstrom I.O."/>
            <person name="Guillou S."/>
            <person name="Cros-Aarteil S."/>
            <person name="Calhoun S."/>
            <person name="Haridas S."/>
            <person name="Kuo A."/>
            <person name="Pangilinan J."/>
            <person name="Riley R."/>
            <person name="Labutti K."/>
            <person name="Andreopoulos B."/>
            <person name="Lipzen A."/>
            <person name="Chen C."/>
            <person name="Yanf M."/>
            <person name="Daum C."/>
            <person name="Ng V."/>
            <person name="Clum A."/>
            <person name="Steindorff A."/>
            <person name="Ohm R."/>
            <person name="Martin F."/>
            <person name="Silar P."/>
            <person name="Natvig D."/>
            <person name="Lalanne C."/>
            <person name="Gautier V."/>
            <person name="Ament-Velasquez S.L."/>
            <person name="Kruys A."/>
            <person name="Hutchinson M.I."/>
            <person name="Powell A.J."/>
            <person name="Barry K."/>
            <person name="Miller A.N."/>
            <person name="Grigoriev I.V."/>
            <person name="Debuchy R."/>
            <person name="Gladieux P."/>
            <person name="Thoren M.H."/>
            <person name="Johannesson H."/>
        </authorList>
    </citation>
    <scope>NUCLEOTIDE SEQUENCE</scope>
    <source>
        <strain evidence="3">CBS 333.67</strain>
    </source>
</reference>